<name>A0AAN9PPY8_CANGL</name>
<keyword evidence="2" id="KW-1185">Reference proteome</keyword>
<evidence type="ECO:0000313" key="2">
    <source>
        <dbReference type="Proteomes" id="UP001367508"/>
    </source>
</evidence>
<protein>
    <submittedName>
        <fullName evidence="1">Uncharacterized protein</fullName>
    </submittedName>
</protein>
<dbReference type="AlphaFoldDB" id="A0AAN9PPY8"/>
<gene>
    <name evidence="1" type="ORF">VNO77_44001</name>
</gene>
<dbReference type="Proteomes" id="UP001367508">
    <property type="component" value="Unassembled WGS sequence"/>
</dbReference>
<evidence type="ECO:0000313" key="1">
    <source>
        <dbReference type="EMBL" id="KAK7306081.1"/>
    </source>
</evidence>
<sequence length="135" mass="14768">MHGLTMRVSKGNLELILHIHEARTIPGIAIIIRTQNRDYIKIGASSTQGAAAIATVMGGDGVVRQLLSESIMNLCSLDNGTQEKEDLNISYDFAKASFVTGSWIPSICLSILPFVHLQRDSNFVIAPKTMKIRKS</sequence>
<comment type="caution">
    <text evidence="1">The sequence shown here is derived from an EMBL/GenBank/DDBJ whole genome shotgun (WGS) entry which is preliminary data.</text>
</comment>
<dbReference type="EMBL" id="JAYMYQ010000011">
    <property type="protein sequence ID" value="KAK7306081.1"/>
    <property type="molecule type" value="Genomic_DNA"/>
</dbReference>
<organism evidence="1 2">
    <name type="scientific">Canavalia gladiata</name>
    <name type="common">Sword bean</name>
    <name type="synonym">Dolichos gladiatus</name>
    <dbReference type="NCBI Taxonomy" id="3824"/>
    <lineage>
        <taxon>Eukaryota</taxon>
        <taxon>Viridiplantae</taxon>
        <taxon>Streptophyta</taxon>
        <taxon>Embryophyta</taxon>
        <taxon>Tracheophyta</taxon>
        <taxon>Spermatophyta</taxon>
        <taxon>Magnoliopsida</taxon>
        <taxon>eudicotyledons</taxon>
        <taxon>Gunneridae</taxon>
        <taxon>Pentapetalae</taxon>
        <taxon>rosids</taxon>
        <taxon>fabids</taxon>
        <taxon>Fabales</taxon>
        <taxon>Fabaceae</taxon>
        <taxon>Papilionoideae</taxon>
        <taxon>50 kb inversion clade</taxon>
        <taxon>NPAAA clade</taxon>
        <taxon>indigoferoid/millettioid clade</taxon>
        <taxon>Phaseoleae</taxon>
        <taxon>Canavalia</taxon>
    </lineage>
</organism>
<proteinExistence type="predicted"/>
<reference evidence="1 2" key="1">
    <citation type="submission" date="2024-01" db="EMBL/GenBank/DDBJ databases">
        <title>The genomes of 5 underutilized Papilionoideae crops provide insights into root nodulation and disease resistanc.</title>
        <authorList>
            <person name="Jiang F."/>
        </authorList>
    </citation>
    <scope>NUCLEOTIDE SEQUENCE [LARGE SCALE GENOMIC DNA]</scope>
    <source>
        <strain evidence="1">LVBAO_FW01</strain>
        <tissue evidence="1">Leaves</tissue>
    </source>
</reference>
<accession>A0AAN9PPY8</accession>